<keyword evidence="13" id="KW-1185">Reference proteome</keyword>
<dbReference type="GO" id="GO:0005886">
    <property type="term" value="C:plasma membrane"/>
    <property type="evidence" value="ECO:0007669"/>
    <property type="project" value="UniProtKB-SubCell"/>
</dbReference>
<dbReference type="SUPFAM" id="SSF52540">
    <property type="entry name" value="P-loop containing nucleoside triphosphate hydrolases"/>
    <property type="match status" value="1"/>
</dbReference>
<protein>
    <submittedName>
        <fullName evidence="12">ABC transporter ATP-binding protein</fullName>
    </submittedName>
</protein>
<sequence length="617" mass="67572">MFAFFEKIIDPFKPYEARKPPSGVLAFYWSFLRQVWPIYLVLMASGLAVALIEVTLFRYVGEIVDLLRDTSPETLWTDHGRDFLWMAAVVVVARPLASILHDLIRHQAIAPGFTNLVRWQNHRWVLRQSIGFFANDFAGRVASRVVQTGPALRGSLTEAADAVWFVMVYTISAMFLFFEADIRLALPLLVWVALYIVALTYFVPRVARKSAEMSEARSLLSGRIVDSYTNMQTVKLFAHTDREDRYARDALAEHTAVYHGQMRAISTMTITVGILNSLLLFAIGATAVSLWSVGAISVGAIALVAGLVIRVVNMSGWIMWEITGIFENVGTVQDGVQTIAAGHEVVDVPDAAPLQPGPREIRFENVRFHYGREKGAVEDVSLVVKPGEKIGLVGPSGAGKSTLVSLLLRFYDLEGGRILIDGQDISKVEQESLRAAIAVVTQDTSLLHRSIRANIKYGRPEATDEEMVAAAELAQAGAFIPDLADSRGRRGYDAYTGERGVKLSGGQRQRVAIARVLLKNAPILVLDEATSALDSEAEAAIQEQLANLMAGKTVIAIAHRLSTIAQMDRLVIMDAGRIVETGTHAELVAAGGLYARLWKRQTGGFVTEPAEEAEAAE</sequence>
<dbReference type="InterPro" id="IPR027417">
    <property type="entry name" value="P-loop_NTPase"/>
</dbReference>
<evidence type="ECO:0000256" key="3">
    <source>
        <dbReference type="ARBA" id="ARBA00022448"/>
    </source>
</evidence>
<feature type="transmembrane region" description="Helical" evidence="9">
    <location>
        <begin position="38"/>
        <end position="60"/>
    </location>
</feature>
<evidence type="ECO:0000256" key="2">
    <source>
        <dbReference type="ARBA" id="ARBA00005417"/>
    </source>
</evidence>
<feature type="transmembrane region" description="Helical" evidence="9">
    <location>
        <begin position="264"/>
        <end position="284"/>
    </location>
</feature>
<dbReference type="GO" id="GO:0016887">
    <property type="term" value="F:ATP hydrolysis activity"/>
    <property type="evidence" value="ECO:0007669"/>
    <property type="project" value="InterPro"/>
</dbReference>
<evidence type="ECO:0000256" key="5">
    <source>
        <dbReference type="ARBA" id="ARBA00022741"/>
    </source>
</evidence>
<dbReference type="Pfam" id="PF00664">
    <property type="entry name" value="ABC_membrane"/>
    <property type="match status" value="1"/>
</dbReference>
<dbReference type="PANTHER" id="PTHR24221">
    <property type="entry name" value="ATP-BINDING CASSETTE SUB-FAMILY B"/>
    <property type="match status" value="1"/>
</dbReference>
<dbReference type="Gene3D" id="1.20.1560.10">
    <property type="entry name" value="ABC transporter type 1, transmembrane domain"/>
    <property type="match status" value="1"/>
</dbReference>
<feature type="transmembrane region" description="Helical" evidence="9">
    <location>
        <begin position="162"/>
        <end position="178"/>
    </location>
</feature>
<dbReference type="InterPro" id="IPR003439">
    <property type="entry name" value="ABC_transporter-like_ATP-bd"/>
</dbReference>
<dbReference type="InterPro" id="IPR039421">
    <property type="entry name" value="Type_1_exporter"/>
</dbReference>
<dbReference type="SMART" id="SM00382">
    <property type="entry name" value="AAA"/>
    <property type="match status" value="1"/>
</dbReference>
<dbReference type="EMBL" id="JADZLT010000040">
    <property type="protein sequence ID" value="MBH0236670.1"/>
    <property type="molecule type" value="Genomic_DNA"/>
</dbReference>
<evidence type="ECO:0000313" key="12">
    <source>
        <dbReference type="EMBL" id="MBH0236670.1"/>
    </source>
</evidence>
<dbReference type="RefSeq" id="WP_197309773.1">
    <property type="nucleotide sequence ID" value="NZ_JADZLT010000040.1"/>
</dbReference>
<dbReference type="InterPro" id="IPR017871">
    <property type="entry name" value="ABC_transporter-like_CS"/>
</dbReference>
<dbReference type="PANTHER" id="PTHR24221:SF203">
    <property type="entry name" value="ATP-BINDING_PERMEASE FUSION ABC TRANSPORTER-RELATED"/>
    <property type="match status" value="1"/>
</dbReference>
<evidence type="ECO:0000256" key="8">
    <source>
        <dbReference type="ARBA" id="ARBA00023136"/>
    </source>
</evidence>
<keyword evidence="6 12" id="KW-0067">ATP-binding</keyword>
<dbReference type="GO" id="GO:0005524">
    <property type="term" value="F:ATP binding"/>
    <property type="evidence" value="ECO:0007669"/>
    <property type="project" value="UniProtKB-KW"/>
</dbReference>
<feature type="transmembrane region" description="Helical" evidence="9">
    <location>
        <begin position="184"/>
        <end position="203"/>
    </location>
</feature>
<evidence type="ECO:0000256" key="6">
    <source>
        <dbReference type="ARBA" id="ARBA00022840"/>
    </source>
</evidence>
<comment type="similarity">
    <text evidence="2">Belongs to the ABC transporter superfamily.</text>
</comment>
<comment type="caution">
    <text evidence="12">The sequence shown here is derived from an EMBL/GenBank/DDBJ whole genome shotgun (WGS) entry which is preliminary data.</text>
</comment>
<dbReference type="GO" id="GO:0140359">
    <property type="term" value="F:ABC-type transporter activity"/>
    <property type="evidence" value="ECO:0007669"/>
    <property type="project" value="InterPro"/>
</dbReference>
<evidence type="ECO:0000313" key="13">
    <source>
        <dbReference type="Proteomes" id="UP000631694"/>
    </source>
</evidence>
<evidence type="ECO:0000259" key="11">
    <source>
        <dbReference type="PROSITE" id="PS50929"/>
    </source>
</evidence>
<dbReference type="InterPro" id="IPR011527">
    <property type="entry name" value="ABC1_TM_dom"/>
</dbReference>
<name>A0A931HYM2_9HYPH</name>
<organism evidence="12 13">
    <name type="scientific">Methylobrevis albus</name>
    <dbReference type="NCBI Taxonomy" id="2793297"/>
    <lineage>
        <taxon>Bacteria</taxon>
        <taxon>Pseudomonadati</taxon>
        <taxon>Pseudomonadota</taxon>
        <taxon>Alphaproteobacteria</taxon>
        <taxon>Hyphomicrobiales</taxon>
        <taxon>Pleomorphomonadaceae</taxon>
        <taxon>Methylobrevis</taxon>
    </lineage>
</organism>
<evidence type="ECO:0000256" key="9">
    <source>
        <dbReference type="SAM" id="Phobius"/>
    </source>
</evidence>
<feature type="transmembrane region" description="Helical" evidence="9">
    <location>
        <begin position="290"/>
        <end position="312"/>
    </location>
</feature>
<accession>A0A931HYM2</accession>
<dbReference type="InterPro" id="IPR036640">
    <property type="entry name" value="ABC1_TM_sf"/>
</dbReference>
<evidence type="ECO:0000256" key="4">
    <source>
        <dbReference type="ARBA" id="ARBA00022692"/>
    </source>
</evidence>
<feature type="domain" description="ABC transporter" evidence="10">
    <location>
        <begin position="361"/>
        <end position="600"/>
    </location>
</feature>
<feature type="domain" description="ABC transmembrane type-1" evidence="11">
    <location>
        <begin position="40"/>
        <end position="327"/>
    </location>
</feature>
<comment type="subcellular location">
    <subcellularLocation>
        <location evidence="1">Cell membrane</location>
        <topology evidence="1">Multi-pass membrane protein</topology>
    </subcellularLocation>
</comment>
<dbReference type="PROSITE" id="PS50893">
    <property type="entry name" value="ABC_TRANSPORTER_2"/>
    <property type="match status" value="1"/>
</dbReference>
<dbReference type="FunFam" id="1.20.1560.10:FF:000070">
    <property type="entry name" value="Multidrug ABC transporter ATP-binding protein"/>
    <property type="match status" value="1"/>
</dbReference>
<keyword evidence="5" id="KW-0547">Nucleotide-binding</keyword>
<gene>
    <name evidence="12" type="ORF">I5731_02445</name>
</gene>
<keyword evidence="7 9" id="KW-1133">Transmembrane helix</keyword>
<evidence type="ECO:0000256" key="7">
    <source>
        <dbReference type="ARBA" id="ARBA00022989"/>
    </source>
</evidence>
<reference evidence="12" key="1">
    <citation type="submission" date="2020-12" db="EMBL/GenBank/DDBJ databases">
        <title>Methylobrevis albus sp. nov., isolated from fresh water lack sediment.</title>
        <authorList>
            <person name="Zou Q."/>
        </authorList>
    </citation>
    <scope>NUCLEOTIDE SEQUENCE</scope>
    <source>
        <strain evidence="12">L22</strain>
    </source>
</reference>
<dbReference type="PROSITE" id="PS00211">
    <property type="entry name" value="ABC_TRANSPORTER_1"/>
    <property type="match status" value="1"/>
</dbReference>
<dbReference type="GO" id="GO:0034040">
    <property type="term" value="F:ATPase-coupled lipid transmembrane transporter activity"/>
    <property type="evidence" value="ECO:0007669"/>
    <property type="project" value="TreeGrafter"/>
</dbReference>
<dbReference type="AlphaFoldDB" id="A0A931HYM2"/>
<proteinExistence type="inferred from homology"/>
<evidence type="ECO:0000256" key="1">
    <source>
        <dbReference type="ARBA" id="ARBA00004651"/>
    </source>
</evidence>
<dbReference type="FunFam" id="3.40.50.300:FF:000287">
    <property type="entry name" value="Multidrug ABC transporter ATP-binding protein"/>
    <property type="match status" value="1"/>
</dbReference>
<dbReference type="PROSITE" id="PS50929">
    <property type="entry name" value="ABC_TM1F"/>
    <property type="match status" value="1"/>
</dbReference>
<dbReference type="InterPro" id="IPR003593">
    <property type="entry name" value="AAA+_ATPase"/>
</dbReference>
<dbReference type="Pfam" id="PF00005">
    <property type="entry name" value="ABC_tran"/>
    <property type="match status" value="1"/>
</dbReference>
<dbReference type="SUPFAM" id="SSF90123">
    <property type="entry name" value="ABC transporter transmembrane region"/>
    <property type="match status" value="1"/>
</dbReference>
<keyword evidence="3" id="KW-0813">Transport</keyword>
<dbReference type="Gene3D" id="3.40.50.300">
    <property type="entry name" value="P-loop containing nucleotide triphosphate hydrolases"/>
    <property type="match status" value="1"/>
</dbReference>
<keyword evidence="8 9" id="KW-0472">Membrane</keyword>
<evidence type="ECO:0000259" key="10">
    <source>
        <dbReference type="PROSITE" id="PS50893"/>
    </source>
</evidence>
<keyword evidence="4 9" id="KW-0812">Transmembrane</keyword>
<dbReference type="Proteomes" id="UP000631694">
    <property type="component" value="Unassembled WGS sequence"/>
</dbReference>